<evidence type="ECO:0000256" key="1">
    <source>
        <dbReference type="ARBA" id="ARBA00024332"/>
    </source>
</evidence>
<dbReference type="InterPro" id="IPR023247">
    <property type="entry name" value="IC97/Dnai7-like"/>
</dbReference>
<gene>
    <name evidence="4" type="primary">CASC1</name>
    <name evidence="4" type="ORF">HDU87_000325</name>
</gene>
<feature type="region of interest" description="Disordered" evidence="2">
    <location>
        <begin position="557"/>
        <end position="606"/>
    </location>
</feature>
<evidence type="ECO:0000313" key="5">
    <source>
        <dbReference type="Proteomes" id="UP001212152"/>
    </source>
</evidence>
<dbReference type="EMBL" id="JADGJQ010000010">
    <property type="protein sequence ID" value="KAJ3181987.1"/>
    <property type="molecule type" value="Genomic_DNA"/>
</dbReference>
<dbReference type="GO" id="GO:0005930">
    <property type="term" value="C:axoneme"/>
    <property type="evidence" value="ECO:0007669"/>
    <property type="project" value="TreeGrafter"/>
</dbReference>
<dbReference type="Proteomes" id="UP001212152">
    <property type="component" value="Unassembled WGS sequence"/>
</dbReference>
<feature type="compositionally biased region" description="Pro residues" evidence="2">
    <location>
        <begin position="561"/>
        <end position="574"/>
    </location>
</feature>
<evidence type="ECO:0000256" key="2">
    <source>
        <dbReference type="SAM" id="MobiDB-lite"/>
    </source>
</evidence>
<dbReference type="Pfam" id="PF15927">
    <property type="entry name" value="Casc1_N"/>
    <property type="match status" value="1"/>
</dbReference>
<feature type="compositionally biased region" description="Low complexity" evidence="2">
    <location>
        <begin position="585"/>
        <end position="602"/>
    </location>
</feature>
<feature type="region of interest" description="Disordered" evidence="2">
    <location>
        <begin position="333"/>
        <end position="359"/>
    </location>
</feature>
<comment type="caution">
    <text evidence="4">The sequence shown here is derived from an EMBL/GenBank/DDBJ whole genome shotgun (WGS) entry which is preliminary data.</text>
</comment>
<name>A0AAD5TQK6_9FUNG</name>
<organism evidence="4 5">
    <name type="scientific">Geranomyces variabilis</name>
    <dbReference type="NCBI Taxonomy" id="109894"/>
    <lineage>
        <taxon>Eukaryota</taxon>
        <taxon>Fungi</taxon>
        <taxon>Fungi incertae sedis</taxon>
        <taxon>Chytridiomycota</taxon>
        <taxon>Chytridiomycota incertae sedis</taxon>
        <taxon>Chytridiomycetes</taxon>
        <taxon>Spizellomycetales</taxon>
        <taxon>Powellomycetaceae</taxon>
        <taxon>Geranomyces</taxon>
    </lineage>
</organism>
<protein>
    <submittedName>
        <fullName evidence="4">Protein casc1</fullName>
    </submittedName>
</protein>
<evidence type="ECO:0000313" key="4">
    <source>
        <dbReference type="EMBL" id="KAJ3181987.1"/>
    </source>
</evidence>
<keyword evidence="5" id="KW-1185">Reference proteome</keyword>
<reference evidence="4" key="1">
    <citation type="submission" date="2020-05" db="EMBL/GenBank/DDBJ databases">
        <title>Phylogenomic resolution of chytrid fungi.</title>
        <authorList>
            <person name="Stajich J.E."/>
            <person name="Amses K."/>
            <person name="Simmons R."/>
            <person name="Seto K."/>
            <person name="Myers J."/>
            <person name="Bonds A."/>
            <person name="Quandt C.A."/>
            <person name="Barry K."/>
            <person name="Liu P."/>
            <person name="Grigoriev I."/>
            <person name="Longcore J.E."/>
            <person name="James T.Y."/>
        </authorList>
    </citation>
    <scope>NUCLEOTIDE SEQUENCE</scope>
    <source>
        <strain evidence="4">JEL0379</strain>
    </source>
</reference>
<feature type="region of interest" description="Disordered" evidence="2">
    <location>
        <begin position="1"/>
        <end position="26"/>
    </location>
</feature>
<dbReference type="PANTHER" id="PTHR20929">
    <property type="entry name" value="LUNG ADENOMA SUSCEPTIBILITY 1-RELATED"/>
    <property type="match status" value="1"/>
</dbReference>
<feature type="compositionally biased region" description="Basic residues" evidence="2">
    <location>
        <begin position="1"/>
        <end position="12"/>
    </location>
</feature>
<evidence type="ECO:0000259" key="3">
    <source>
        <dbReference type="Pfam" id="PF15927"/>
    </source>
</evidence>
<dbReference type="PANTHER" id="PTHR20929:SF11">
    <property type="entry name" value="DYNEIN AXONEMAL INTERMEDIATE CHAIN 7"/>
    <property type="match status" value="1"/>
</dbReference>
<feature type="compositionally biased region" description="Acidic residues" evidence="2">
    <location>
        <begin position="335"/>
        <end position="346"/>
    </location>
</feature>
<dbReference type="GO" id="GO:0048487">
    <property type="term" value="F:beta-tubulin binding"/>
    <property type="evidence" value="ECO:0007669"/>
    <property type="project" value="TreeGrafter"/>
</dbReference>
<dbReference type="GO" id="GO:0008017">
    <property type="term" value="F:microtubule binding"/>
    <property type="evidence" value="ECO:0007669"/>
    <property type="project" value="TreeGrafter"/>
</dbReference>
<feature type="compositionally biased region" description="Gly residues" evidence="2">
    <location>
        <begin position="347"/>
        <end position="358"/>
    </location>
</feature>
<proteinExistence type="inferred from homology"/>
<sequence length="705" mass="77444">MPPKKKDKKKSKKELERERQLEEERLKAEEEARLAEQLRKEQEAQERRQREALEALFAQEKDRFAAEAAELAQIVHNRAARLVSIVDKKQKEIEWQSYLECRKMPNPKNERDLNTYLDQWADETGAGAEKEDDQGAPSLLPLFNELPAAELLCSEIEHQLHGNLDPLKDTTAASLTAHLLRIRQLIHSKWDRATTQILQHVDQFAREPNENFQLSASTHNYAFGVWGNLTKNPRHKVIDFADLRMSTSLPKPLVLGNVSIRMLLESGFTATAEYEDQAVVGKKPPMSVIGGVLNFDLIEMPDPPKTVAAWTIRPMLAREGKIITIAYPFKKPPAEDEDEALPDEDGGGGGGSGGGGPDDGSVWSMHVAFPIEPGCLLHEGAATVRWWNAAEKIWDDEGVSDVEISKEACSIKFKSIHFAPTALVQSTYTELPYADWSLHPLSTTSAHLHVRGVLNDIELEIGPGACRLISPRTPFTEEHLGDKWMNPAILFRRLSRMGANFRAPTTVRGVDIGDLILKNPTVEDQVITSISLLASRTAFRRSPASHTLSSTKCAVQFRPFDPSPQASPPPPPPTVVDTSSEKASTETPQPEPQQQPQSQQQQNTWPLPEDAEWSTLVFDSAWSVADQFHAAGFVVPAAGAATITDATTYVPGGGSGGSPVCATPYHLMRGETSAGGGGDEVGEDGVLFARTVAQVLGIVRALAFS</sequence>
<dbReference type="InterPro" id="IPR031826">
    <property type="entry name" value="IC97/Casc1_N"/>
</dbReference>
<feature type="domain" description="IC97/Casc1 N-terminal" evidence="3">
    <location>
        <begin position="24"/>
        <end position="234"/>
    </location>
</feature>
<accession>A0AAD5TQK6</accession>
<feature type="compositionally biased region" description="Basic and acidic residues" evidence="2">
    <location>
        <begin position="13"/>
        <end position="26"/>
    </location>
</feature>
<comment type="similarity">
    <text evidence="1">Belongs to the DNAI7 family.</text>
</comment>
<dbReference type="AlphaFoldDB" id="A0AAD5TQK6"/>